<evidence type="ECO:0000256" key="10">
    <source>
        <dbReference type="SAM" id="SignalP"/>
    </source>
</evidence>
<organism evidence="12 13">
    <name type="scientific">Rhodanobacter soli</name>
    <dbReference type="NCBI Taxonomy" id="590609"/>
    <lineage>
        <taxon>Bacteria</taxon>
        <taxon>Pseudomonadati</taxon>
        <taxon>Pseudomonadota</taxon>
        <taxon>Gammaproteobacteria</taxon>
        <taxon>Lysobacterales</taxon>
        <taxon>Rhodanobacteraceae</taxon>
        <taxon>Rhodanobacter</taxon>
    </lineage>
</organism>
<gene>
    <name evidence="12" type="ORF">ABIE04_003485</name>
</gene>
<keyword evidence="7" id="KW-0274">FAD</keyword>
<dbReference type="Pfam" id="PF00890">
    <property type="entry name" value="FAD_binding_2"/>
    <property type="match status" value="1"/>
</dbReference>
<evidence type="ECO:0000256" key="1">
    <source>
        <dbReference type="ARBA" id="ARBA00001974"/>
    </source>
</evidence>
<comment type="cofactor">
    <cofactor evidence="1">
        <name>FAD</name>
        <dbReference type="ChEBI" id="CHEBI:57692"/>
    </cofactor>
</comment>
<keyword evidence="8 12" id="KW-0560">Oxidoreductase</keyword>
<reference evidence="12 13" key="1">
    <citation type="submission" date="2024-06" db="EMBL/GenBank/DDBJ databases">
        <title>Sorghum-associated microbial communities from plants grown in Nebraska, USA.</title>
        <authorList>
            <person name="Schachtman D."/>
        </authorList>
    </citation>
    <scope>NUCLEOTIDE SEQUENCE [LARGE SCALE GENOMIC DNA]</scope>
    <source>
        <strain evidence="12 13">1757</strain>
    </source>
</reference>
<evidence type="ECO:0000256" key="3">
    <source>
        <dbReference type="ARBA" id="ARBA00008562"/>
    </source>
</evidence>
<dbReference type="SUPFAM" id="SSF56425">
    <property type="entry name" value="Succinate dehydrogenase/fumarate reductase flavoprotein, catalytic domain"/>
    <property type="match status" value="1"/>
</dbReference>
<evidence type="ECO:0000313" key="13">
    <source>
        <dbReference type="Proteomes" id="UP001549251"/>
    </source>
</evidence>
<evidence type="ECO:0000313" key="12">
    <source>
        <dbReference type="EMBL" id="MET4571102.1"/>
    </source>
</evidence>
<evidence type="ECO:0000256" key="8">
    <source>
        <dbReference type="ARBA" id="ARBA00023002"/>
    </source>
</evidence>
<feature type="signal peptide" evidence="10">
    <location>
        <begin position="1"/>
        <end position="23"/>
    </location>
</feature>
<name>A0ABV2Q1D5_9GAMM</name>
<proteinExistence type="inferred from homology"/>
<evidence type="ECO:0000256" key="5">
    <source>
        <dbReference type="ARBA" id="ARBA00022630"/>
    </source>
</evidence>
<dbReference type="Gene3D" id="3.90.700.10">
    <property type="entry name" value="Succinate dehydrogenase/fumarate reductase flavoprotein, catalytic domain"/>
    <property type="match status" value="1"/>
</dbReference>
<dbReference type="InterPro" id="IPR037099">
    <property type="entry name" value="Fum_R/Succ_DH_flav-like_C_sf"/>
</dbReference>
<dbReference type="SUPFAM" id="SSF46977">
    <property type="entry name" value="Succinate dehydrogenase/fumarate reductase flavoprotein C-terminal domain"/>
    <property type="match status" value="1"/>
</dbReference>
<keyword evidence="5" id="KW-0285">Flavoprotein</keyword>
<feature type="chain" id="PRO_5046711021" description="L-aspartate oxidase" evidence="10">
    <location>
        <begin position="24"/>
        <end position="482"/>
    </location>
</feature>
<accession>A0ABV2Q1D5</accession>
<sequence>MKRARLPIVVVGGGVAGLATALAAAPAPVRLLCRAHDGSGSASAMAQGGIAAALDPRDSPAAHAADTLLAGAHHNDVAMAQWLTREAPGAIAWLQAQGVLFDRDADGRLQLGREGGHAAARIVHAGGDASGAALVHALRAKAQAAAHVQWRGGVDVDALLVRDGGVVGVRTRDERGRQEHIEAAAVVLATGGIGALFARTSNPPGADGAGLALGLAGGASPRDLEFVQFHPTALDVAGHCLPLITEALRGAGARLLDVDGRPLMAGMHPLGDLAPRDVVARRVAQAQGEGGQVWLDATGVAGDWERRFPTVLAACRAQGFDPRLAPIPVTTAAHFHMGGLATDADGRTGMPGLHAVGEVACNGIHGANRLASNSLLEGVLCGRRLGRVLAAAEPRPGRRGEYRWIERGDSLSLPQLTALGDLLWRTAGPVREASSLRDAWRTCAAAADAGWQARLAKALLRAALLRKHSLGAHCRHDRCCAA</sequence>
<dbReference type="EMBL" id="JBEPSD010000005">
    <property type="protein sequence ID" value="MET4571102.1"/>
    <property type="molecule type" value="Genomic_DNA"/>
</dbReference>
<dbReference type="Gene3D" id="1.20.58.100">
    <property type="entry name" value="Fumarate reductase/succinate dehydrogenase flavoprotein-like, C-terminal domain"/>
    <property type="match status" value="1"/>
</dbReference>
<evidence type="ECO:0000256" key="7">
    <source>
        <dbReference type="ARBA" id="ARBA00022827"/>
    </source>
</evidence>
<keyword evidence="10" id="KW-0732">Signal</keyword>
<dbReference type="Proteomes" id="UP001549251">
    <property type="component" value="Unassembled WGS sequence"/>
</dbReference>
<comment type="catalytic activity">
    <reaction evidence="9">
        <text>L-aspartate + O2 = iminosuccinate + H2O2</text>
        <dbReference type="Rhea" id="RHEA:25876"/>
        <dbReference type="ChEBI" id="CHEBI:15379"/>
        <dbReference type="ChEBI" id="CHEBI:16240"/>
        <dbReference type="ChEBI" id="CHEBI:29991"/>
        <dbReference type="ChEBI" id="CHEBI:77875"/>
        <dbReference type="EC" id="1.4.3.16"/>
    </reaction>
    <physiologicalReaction direction="left-to-right" evidence="9">
        <dbReference type="Rhea" id="RHEA:25877"/>
    </physiologicalReaction>
</comment>
<dbReference type="EC" id="1.4.3.16" evidence="4"/>
<keyword evidence="13" id="KW-1185">Reference proteome</keyword>
<dbReference type="PANTHER" id="PTHR42716">
    <property type="entry name" value="L-ASPARTATE OXIDASE"/>
    <property type="match status" value="1"/>
</dbReference>
<dbReference type="InterPro" id="IPR036188">
    <property type="entry name" value="FAD/NAD-bd_sf"/>
</dbReference>
<protein>
    <recommendedName>
        <fullName evidence="4">L-aspartate oxidase</fullName>
        <ecNumber evidence="4">1.4.3.16</ecNumber>
    </recommendedName>
</protein>
<dbReference type="PANTHER" id="PTHR42716:SF2">
    <property type="entry name" value="L-ASPARTATE OXIDASE, CHLOROPLASTIC"/>
    <property type="match status" value="1"/>
</dbReference>
<evidence type="ECO:0000256" key="4">
    <source>
        <dbReference type="ARBA" id="ARBA00012173"/>
    </source>
</evidence>
<dbReference type="InterPro" id="IPR005288">
    <property type="entry name" value="NadB"/>
</dbReference>
<evidence type="ECO:0000259" key="11">
    <source>
        <dbReference type="Pfam" id="PF00890"/>
    </source>
</evidence>
<dbReference type="Gene3D" id="3.50.50.60">
    <property type="entry name" value="FAD/NAD(P)-binding domain"/>
    <property type="match status" value="1"/>
</dbReference>
<comment type="similarity">
    <text evidence="3">Belongs to the FAD-dependent oxidoreductase 2 family. NadB subfamily.</text>
</comment>
<dbReference type="InterPro" id="IPR027477">
    <property type="entry name" value="Succ_DH/fumarate_Rdtase_cat_sf"/>
</dbReference>
<dbReference type="RefSeq" id="WP_354553122.1">
    <property type="nucleotide sequence ID" value="NZ_JBEPSD010000005.1"/>
</dbReference>
<comment type="caution">
    <text evidence="12">The sequence shown here is derived from an EMBL/GenBank/DDBJ whole genome shotgun (WGS) entry which is preliminary data.</text>
</comment>
<evidence type="ECO:0000256" key="6">
    <source>
        <dbReference type="ARBA" id="ARBA00022642"/>
    </source>
</evidence>
<comment type="pathway">
    <text evidence="2">Cofactor biosynthesis; NAD(+) biosynthesis; iminoaspartate from L-aspartate (oxidase route): step 1/1.</text>
</comment>
<dbReference type="PRINTS" id="PR00368">
    <property type="entry name" value="FADPNR"/>
</dbReference>
<dbReference type="InterPro" id="IPR003953">
    <property type="entry name" value="FAD-dep_OxRdtase_2_FAD-bd"/>
</dbReference>
<keyword evidence="6" id="KW-0662">Pyridine nucleotide biosynthesis</keyword>
<evidence type="ECO:0000256" key="2">
    <source>
        <dbReference type="ARBA" id="ARBA00004950"/>
    </source>
</evidence>
<feature type="domain" description="FAD-dependent oxidoreductase 2 FAD-binding" evidence="11">
    <location>
        <begin position="8"/>
        <end position="375"/>
    </location>
</feature>
<evidence type="ECO:0000256" key="9">
    <source>
        <dbReference type="ARBA" id="ARBA00048305"/>
    </source>
</evidence>
<dbReference type="SUPFAM" id="SSF51905">
    <property type="entry name" value="FAD/NAD(P)-binding domain"/>
    <property type="match status" value="1"/>
</dbReference>
<dbReference type="GO" id="GO:0008734">
    <property type="term" value="F:L-aspartate oxidase activity"/>
    <property type="evidence" value="ECO:0007669"/>
    <property type="project" value="UniProtKB-EC"/>
</dbReference>